<evidence type="ECO:0000313" key="6">
    <source>
        <dbReference type="Proteomes" id="UP001193389"/>
    </source>
</evidence>
<evidence type="ECO:0000259" key="4">
    <source>
        <dbReference type="Pfam" id="PF00135"/>
    </source>
</evidence>
<dbReference type="PROSITE" id="PS51318">
    <property type="entry name" value="TAT"/>
    <property type="match status" value="1"/>
</dbReference>
<dbReference type="EMBL" id="AP018694">
    <property type="protein sequence ID" value="BBE20348.1"/>
    <property type="molecule type" value="Genomic_DNA"/>
</dbReference>
<dbReference type="NCBIfam" id="TIGR01409">
    <property type="entry name" value="TAT_signal_seq"/>
    <property type="match status" value="1"/>
</dbReference>
<dbReference type="Proteomes" id="UP001193389">
    <property type="component" value="Chromosome"/>
</dbReference>
<dbReference type="AlphaFoldDB" id="A0A5K7SFI5"/>
<gene>
    <name evidence="5" type="ORF">AQPE_4539</name>
</gene>
<proteinExistence type="inferred from homology"/>
<organism evidence="5 6">
    <name type="scientific">Aquipluma nitroreducens</name>
    <dbReference type="NCBI Taxonomy" id="2010828"/>
    <lineage>
        <taxon>Bacteria</taxon>
        <taxon>Pseudomonadati</taxon>
        <taxon>Bacteroidota</taxon>
        <taxon>Bacteroidia</taxon>
        <taxon>Marinilabiliales</taxon>
        <taxon>Prolixibacteraceae</taxon>
        <taxon>Aquipluma</taxon>
    </lineage>
</organism>
<dbReference type="GO" id="GO:0016787">
    <property type="term" value="F:hydrolase activity"/>
    <property type="evidence" value="ECO:0007669"/>
    <property type="project" value="UniProtKB-KW"/>
</dbReference>
<dbReference type="PROSITE" id="PS00122">
    <property type="entry name" value="CARBOXYLESTERASE_B_1"/>
    <property type="match status" value="1"/>
</dbReference>
<dbReference type="InterPro" id="IPR029058">
    <property type="entry name" value="AB_hydrolase_fold"/>
</dbReference>
<comment type="similarity">
    <text evidence="1 3">Belongs to the type-B carboxylesterase/lipase family.</text>
</comment>
<dbReference type="InterPro" id="IPR050309">
    <property type="entry name" value="Type-B_Carboxylest/Lipase"/>
</dbReference>
<dbReference type="EC" id="3.1.1.-" evidence="3"/>
<evidence type="ECO:0000313" key="5">
    <source>
        <dbReference type="EMBL" id="BBE20348.1"/>
    </source>
</evidence>
<dbReference type="Pfam" id="PF00135">
    <property type="entry name" value="COesterase"/>
    <property type="match status" value="1"/>
</dbReference>
<dbReference type="SUPFAM" id="SSF53474">
    <property type="entry name" value="alpha/beta-Hydrolases"/>
    <property type="match status" value="1"/>
</dbReference>
<protein>
    <recommendedName>
        <fullName evidence="3">Carboxylic ester hydrolase</fullName>
        <ecNumber evidence="3">3.1.1.-</ecNumber>
    </recommendedName>
</protein>
<keyword evidence="2 3" id="KW-0378">Hydrolase</keyword>
<dbReference type="InterPro" id="IPR006311">
    <property type="entry name" value="TAT_signal"/>
</dbReference>
<dbReference type="InterPro" id="IPR002018">
    <property type="entry name" value="CarbesteraseB"/>
</dbReference>
<dbReference type="KEGG" id="anf:AQPE_4539"/>
<sequence>MKTNRRNFFQTLGVGAAGLGLSSVPFISSASTPSKEDKDDQQLLIGDNIAIAETKYGKVKGFILRGITCYRGIPYGADTSGKNRFMPPQPPKPWATTLPAVWWGNTAPQIMDNRYANAYSSFVDHWNYDDVSEDCLKLNIWTPAVNAKKRPVLVWLHGGGYTNGNGIEQDGYDGENLSRKGDIVFVSINHRLGPIGFSDLSGIGGSKFADSGNVGALDMVAALEWVRDNIVNFGGDPGNVTIMGQSGGGAKVCVLTAMPKAKGLFHKAVPLSGSTIKAMDQTASQKLGEYILKEAGLSASEVEKLQEMPWKDYILLANKAAQKFAAENSGTGVRGGFSPVADGMNIPKGQFFSDASGISSDVPMMISTTFHEWGMARTMPEMELITREKAIEMLKERAGMGGGLGEKAATVYDAYAKAFPNAKPIEVMTLVSSNRKGAIETANAKAGQKAPVYLAWFGWEPPMFDNRMRAFHCLDICFWFANTDLMLTHTGGGKRPRALSEKMSGTLLQFMKTGNPNKGGLPEWKAYTSEKGETMILTDQPELKNDPDREARKLI</sequence>
<accession>A0A5K7SFI5</accession>
<dbReference type="InterPro" id="IPR019546">
    <property type="entry name" value="TAT_signal_bac_arc"/>
</dbReference>
<dbReference type="RefSeq" id="WP_318348507.1">
    <property type="nucleotide sequence ID" value="NZ_AP018694.1"/>
</dbReference>
<evidence type="ECO:0000256" key="1">
    <source>
        <dbReference type="ARBA" id="ARBA00005964"/>
    </source>
</evidence>
<dbReference type="Gene3D" id="3.40.50.1820">
    <property type="entry name" value="alpha/beta hydrolase"/>
    <property type="match status" value="1"/>
</dbReference>
<reference evidence="5" key="1">
    <citation type="journal article" date="2020" name="Int. J. Syst. Evol. Microbiol.">
        <title>Aquipluma nitroreducens gen. nov. sp. nov., a novel facultatively anaerobic bacterium isolated from a freshwater lake.</title>
        <authorList>
            <person name="Watanabe M."/>
            <person name="Kojima H."/>
            <person name="Fukui M."/>
        </authorList>
    </citation>
    <scope>NUCLEOTIDE SEQUENCE</scope>
    <source>
        <strain evidence="5">MeG22</strain>
    </source>
</reference>
<keyword evidence="6" id="KW-1185">Reference proteome</keyword>
<evidence type="ECO:0000256" key="3">
    <source>
        <dbReference type="RuleBase" id="RU361235"/>
    </source>
</evidence>
<dbReference type="PANTHER" id="PTHR11559">
    <property type="entry name" value="CARBOXYLESTERASE"/>
    <property type="match status" value="1"/>
</dbReference>
<dbReference type="InterPro" id="IPR019826">
    <property type="entry name" value="Carboxylesterase_B_AS"/>
</dbReference>
<evidence type="ECO:0000256" key="2">
    <source>
        <dbReference type="ARBA" id="ARBA00022801"/>
    </source>
</evidence>
<name>A0A5K7SFI5_9BACT</name>
<feature type="domain" description="Carboxylesterase type B" evidence="4">
    <location>
        <begin position="51"/>
        <end position="546"/>
    </location>
</feature>